<protein>
    <submittedName>
        <fullName evidence="2">Molybdopterin-synthase adenylyltransferase MoeB</fullName>
    </submittedName>
</protein>
<dbReference type="RefSeq" id="WP_265257853.1">
    <property type="nucleotide sequence ID" value="NZ_QZCV01000002.1"/>
</dbReference>
<dbReference type="NCBIfam" id="NF006444">
    <property type="entry name" value="PRK08762.1"/>
    <property type="match status" value="1"/>
</dbReference>
<dbReference type="InterPro" id="IPR045886">
    <property type="entry name" value="ThiF/MoeB/HesA"/>
</dbReference>
<keyword evidence="2" id="KW-0808">Transferase</keyword>
<organism evidence="2 3">
    <name type="scientific">Verminephrobacter aporrectodeae subsp. tuberculatae</name>
    <dbReference type="NCBI Taxonomy" id="1110392"/>
    <lineage>
        <taxon>Bacteria</taxon>
        <taxon>Pseudomonadati</taxon>
        <taxon>Pseudomonadota</taxon>
        <taxon>Betaproteobacteria</taxon>
        <taxon>Burkholderiales</taxon>
        <taxon>Comamonadaceae</taxon>
        <taxon>Verminephrobacter</taxon>
    </lineage>
</organism>
<keyword evidence="3" id="KW-1185">Reference proteome</keyword>
<dbReference type="InterPro" id="IPR000594">
    <property type="entry name" value="ThiF_NAD_FAD-bd"/>
</dbReference>
<dbReference type="Pfam" id="PF00581">
    <property type="entry name" value="Rhodanese"/>
    <property type="match status" value="1"/>
</dbReference>
<evidence type="ECO:0000313" key="3">
    <source>
        <dbReference type="Proteomes" id="UP001208935"/>
    </source>
</evidence>
<gene>
    <name evidence="2" type="primary">moeB</name>
    <name evidence="2" type="ORF">D5039_19270</name>
</gene>
<dbReference type="InterPro" id="IPR001763">
    <property type="entry name" value="Rhodanese-like_dom"/>
</dbReference>
<dbReference type="EMBL" id="QZCW01000004">
    <property type="protein sequence ID" value="MCW5323201.1"/>
    <property type="molecule type" value="Genomic_DNA"/>
</dbReference>
<evidence type="ECO:0000259" key="1">
    <source>
        <dbReference type="PROSITE" id="PS50206"/>
    </source>
</evidence>
<dbReference type="SUPFAM" id="SSF52821">
    <property type="entry name" value="Rhodanese/Cell cycle control phosphatase"/>
    <property type="match status" value="1"/>
</dbReference>
<proteinExistence type="predicted"/>
<dbReference type="PANTHER" id="PTHR10953">
    <property type="entry name" value="UBIQUITIN-ACTIVATING ENZYME E1"/>
    <property type="match status" value="1"/>
</dbReference>
<dbReference type="Proteomes" id="UP001208935">
    <property type="component" value="Unassembled WGS sequence"/>
</dbReference>
<dbReference type="GO" id="GO:0016779">
    <property type="term" value="F:nucleotidyltransferase activity"/>
    <property type="evidence" value="ECO:0007669"/>
    <property type="project" value="UniProtKB-KW"/>
</dbReference>
<dbReference type="InterPro" id="IPR035985">
    <property type="entry name" value="Ubiquitin-activating_enz"/>
</dbReference>
<dbReference type="InterPro" id="IPR036873">
    <property type="entry name" value="Rhodanese-like_dom_sf"/>
</dbReference>
<dbReference type="Gene3D" id="3.40.250.10">
    <property type="entry name" value="Rhodanese-like domain"/>
    <property type="match status" value="1"/>
</dbReference>
<accession>A0ABT3KY66</accession>
<dbReference type="PROSITE" id="PS50206">
    <property type="entry name" value="RHODANESE_3"/>
    <property type="match status" value="1"/>
</dbReference>
<reference evidence="3" key="1">
    <citation type="submission" date="2023-07" db="EMBL/GenBank/DDBJ databases">
        <title>Verminephrobacter genomes.</title>
        <authorList>
            <person name="Lund M.B."/>
        </authorList>
    </citation>
    <scope>NUCLEOTIDE SEQUENCE [LARGE SCALE GENOMIC DNA]</scope>
    <source>
        <strain evidence="3">AtM5-05</strain>
    </source>
</reference>
<dbReference type="NCBIfam" id="NF004281">
    <property type="entry name" value="PRK05690.1"/>
    <property type="match status" value="1"/>
</dbReference>
<dbReference type="SUPFAM" id="SSF69572">
    <property type="entry name" value="Activating enzymes of the ubiquitin-like proteins"/>
    <property type="match status" value="1"/>
</dbReference>
<dbReference type="Pfam" id="PF00899">
    <property type="entry name" value="ThiF"/>
    <property type="match status" value="1"/>
</dbReference>
<evidence type="ECO:0000313" key="2">
    <source>
        <dbReference type="EMBL" id="MCW5323201.1"/>
    </source>
</evidence>
<dbReference type="PANTHER" id="PTHR10953:SF102">
    <property type="entry name" value="ADENYLYLTRANSFERASE AND SULFURTRANSFERASE MOCS3"/>
    <property type="match status" value="1"/>
</dbReference>
<dbReference type="CDD" id="cd00757">
    <property type="entry name" value="ThiF_MoeB_HesA_family"/>
    <property type="match status" value="1"/>
</dbReference>
<dbReference type="SMART" id="SM00450">
    <property type="entry name" value="RHOD"/>
    <property type="match status" value="1"/>
</dbReference>
<keyword evidence="2" id="KW-0548">Nucleotidyltransferase</keyword>
<feature type="domain" description="Rhodanese" evidence="1">
    <location>
        <begin position="27"/>
        <end position="117"/>
    </location>
</feature>
<comment type="caution">
    <text evidence="2">The sequence shown here is derived from an EMBL/GenBank/DDBJ whole genome shotgun (WGS) entry which is preliminary data.</text>
</comment>
<sequence length="386" mass="41983">MALKDNYLESLRRQVAEVEPHDVAALCAAGAVLIDIRDHDELADGSPLSAQAINRGFLELKIETVAPSADTRILLLCANGTRSLLAADALLRLGYRDVRSIIGGFGRWKQQGLPFATIPQLDNTERKRYVRQLLMPEVGMQGQLRLKQSRVLLIGVGGLGSPAALYLAAAGVGTLCIVDDDLVELSNLHRQIIHCEEMVARPKVDSAAQRLRSLNSSAQVSALRQRIDEHNVDAIVSDYDLVVDGSDNFSTRYLVNDACVKWSRPLVHASVFRFDGQVSVFLPRSGCLKSPCYRCLFPQPPGTDLAPSCADVGVLGVLPGIMGTIQALETIKILLDIGDPLVGRLLCVDGLSGEFQMLDVEPDPHCMCCNQSDVALQPQTRLPKVQ</sequence>
<dbReference type="Gene3D" id="3.40.50.720">
    <property type="entry name" value="NAD(P)-binding Rossmann-like Domain"/>
    <property type="match status" value="1"/>
</dbReference>
<name>A0ABT3KY66_9BURK</name>